<dbReference type="FunFam" id="3.40.1700.10:FF:000001">
    <property type="entry name" value="DNA integrity scanning protein DisA"/>
    <property type="match status" value="1"/>
</dbReference>
<dbReference type="FunFam" id="1.10.150.20:FF:000023">
    <property type="entry name" value="DNA integrity scanning protein DisA"/>
    <property type="match status" value="1"/>
</dbReference>
<dbReference type="EC" id="2.7.7.85" evidence="11"/>
<dbReference type="SUPFAM" id="SSF47781">
    <property type="entry name" value="RuvA domain 2-like"/>
    <property type="match status" value="1"/>
</dbReference>
<comment type="cofactor">
    <cofactor evidence="2 11">
        <name>Mg(2+)</name>
        <dbReference type="ChEBI" id="CHEBI:18420"/>
    </cofactor>
</comment>
<dbReference type="PROSITE" id="PS51794">
    <property type="entry name" value="DAC"/>
    <property type="match status" value="1"/>
</dbReference>
<keyword evidence="8 11" id="KW-0460">Magnesium</keyword>
<dbReference type="HAMAP" id="MF_01438">
    <property type="entry name" value="DisA"/>
    <property type="match status" value="1"/>
</dbReference>
<dbReference type="GO" id="GO:0006281">
    <property type="term" value="P:DNA repair"/>
    <property type="evidence" value="ECO:0007669"/>
    <property type="project" value="UniProtKB-UniRule"/>
</dbReference>
<dbReference type="GO" id="GO:0004016">
    <property type="term" value="F:adenylate cyclase activity"/>
    <property type="evidence" value="ECO:0007669"/>
    <property type="project" value="TreeGrafter"/>
</dbReference>
<evidence type="ECO:0000313" key="14">
    <source>
        <dbReference type="Proteomes" id="UP000465601"/>
    </source>
</evidence>
<keyword evidence="3 11" id="KW-0808">Transferase</keyword>
<dbReference type="AlphaFoldDB" id="A0A833HQZ7"/>
<sequence>MNIQNNGGGIKVGEDEKKQKQLLDTIKLISPGTPLREGLENILMGRMGALIVIGDRERVMKMVDGGFSIDVEFSPHYLYELSKMDGAIILSHDIKRILYANAQLIPSSSIPTAETGIRHRIADRVAKETGEVVISISQRRNVITLYQGYQRYIVQDTSRIFNKANQAIQTLEKYKAVLDQSMNHLSALEYEDLVTVYDVVTVLQRTELVMRITSEIEKFICELGNEGRLISMQLEELIANVKEDGRYVIHDYNINKEIGTDGIIKEIKSMSSEELLDLSVIAKALGFDGGITTLDKTLNPKGYRILNKIPRLPYSVIENLIKEFKSFQNILKATIEKLDDVEGIGEVRARAIREGLRRLQEQIMLGRHI</sequence>
<dbReference type="Pfam" id="PF02457">
    <property type="entry name" value="DAC"/>
    <property type="match status" value="1"/>
</dbReference>
<dbReference type="Gene3D" id="1.20.1260.110">
    <property type="entry name" value="DNA integrity scanning linker region"/>
    <property type="match status" value="1"/>
</dbReference>
<dbReference type="Proteomes" id="UP000465601">
    <property type="component" value="Unassembled WGS sequence"/>
</dbReference>
<evidence type="ECO:0000256" key="8">
    <source>
        <dbReference type="ARBA" id="ARBA00022842"/>
    </source>
</evidence>
<feature type="binding site" evidence="11">
    <location>
        <position position="104"/>
    </location>
    <ligand>
        <name>ATP</name>
        <dbReference type="ChEBI" id="CHEBI:30616"/>
    </ligand>
</feature>
<feature type="binding site" evidence="11">
    <location>
        <position position="86"/>
    </location>
    <ligand>
        <name>ATP</name>
        <dbReference type="ChEBI" id="CHEBI:30616"/>
    </ligand>
</feature>
<dbReference type="InterPro" id="IPR003390">
    <property type="entry name" value="DNA_integrity_scan_DisA_N"/>
</dbReference>
<evidence type="ECO:0000256" key="1">
    <source>
        <dbReference type="ARBA" id="ARBA00000877"/>
    </source>
</evidence>
<evidence type="ECO:0000256" key="9">
    <source>
        <dbReference type="ARBA" id="ARBA00023125"/>
    </source>
</evidence>
<organism evidence="13 14">
    <name type="scientific">Alkaliphilus serpentinus</name>
    <dbReference type="NCBI Taxonomy" id="1482731"/>
    <lineage>
        <taxon>Bacteria</taxon>
        <taxon>Bacillati</taxon>
        <taxon>Bacillota</taxon>
        <taxon>Clostridia</taxon>
        <taxon>Peptostreptococcales</taxon>
        <taxon>Natronincolaceae</taxon>
        <taxon>Alkaliphilus</taxon>
    </lineage>
</organism>
<dbReference type="InterPro" id="IPR010994">
    <property type="entry name" value="RuvA_2-like"/>
</dbReference>
<evidence type="ECO:0000259" key="12">
    <source>
        <dbReference type="PROSITE" id="PS51794"/>
    </source>
</evidence>
<evidence type="ECO:0000256" key="5">
    <source>
        <dbReference type="ARBA" id="ARBA00022741"/>
    </source>
</evidence>
<dbReference type="EMBL" id="WBZB01000009">
    <property type="protein sequence ID" value="KAB3532407.1"/>
    <property type="molecule type" value="Genomic_DNA"/>
</dbReference>
<dbReference type="NCBIfam" id="NF010009">
    <property type="entry name" value="PRK13482.1"/>
    <property type="match status" value="1"/>
</dbReference>
<dbReference type="GO" id="GO:0005524">
    <property type="term" value="F:ATP binding"/>
    <property type="evidence" value="ECO:0007669"/>
    <property type="project" value="UniProtKB-UniRule"/>
</dbReference>
<dbReference type="InterPro" id="IPR050338">
    <property type="entry name" value="DisA"/>
</dbReference>
<dbReference type="Pfam" id="PF10635">
    <property type="entry name" value="DisA-linker"/>
    <property type="match status" value="1"/>
</dbReference>
<comment type="function">
    <text evidence="11">Participates in a DNA-damage check-point that is active prior to asymmetric division when DNA is damaged. DisA forms globular foci that rapidly scan along the chromosomes during sporulation, searching for lesions. When a lesion is present, DisA pauses at the lesion site. This triggers a cellular response that culminates in a temporary block in sporulation initiation.</text>
</comment>
<comment type="caution">
    <text evidence="13">The sequence shown here is derived from an EMBL/GenBank/DDBJ whole genome shotgun (WGS) entry which is preliminary data.</text>
</comment>
<comment type="caution">
    <text evidence="11">Lacks conserved residue(s) required for the propagation of feature annotation.</text>
</comment>
<dbReference type="OrthoDB" id="41841at2"/>
<name>A0A833HQZ7_9FIRM</name>
<keyword evidence="9 11" id="KW-0238">DNA-binding</keyword>
<keyword evidence="5 11" id="KW-0547">Nucleotide-binding</keyword>
<accession>A0A833HQZ7</accession>
<evidence type="ECO:0000256" key="4">
    <source>
        <dbReference type="ARBA" id="ARBA00022695"/>
    </source>
</evidence>
<keyword evidence="7 11" id="KW-0067">ATP-binding</keyword>
<dbReference type="Gene3D" id="1.10.150.20">
    <property type="entry name" value="5' to 3' exonuclease, C-terminal subdomain"/>
    <property type="match status" value="1"/>
</dbReference>
<dbReference type="Pfam" id="PF00633">
    <property type="entry name" value="HHH"/>
    <property type="match status" value="1"/>
</dbReference>
<keyword evidence="10 11" id="KW-0234">DNA repair</keyword>
<comment type="catalytic activity">
    <reaction evidence="1 11">
        <text>2 ATP = 3',3'-c-di-AMP + 2 diphosphate</text>
        <dbReference type="Rhea" id="RHEA:35655"/>
        <dbReference type="ChEBI" id="CHEBI:30616"/>
        <dbReference type="ChEBI" id="CHEBI:33019"/>
        <dbReference type="ChEBI" id="CHEBI:71500"/>
        <dbReference type="EC" id="2.7.7.85"/>
    </reaction>
</comment>
<evidence type="ECO:0000313" key="13">
    <source>
        <dbReference type="EMBL" id="KAB3532407.1"/>
    </source>
</evidence>
<dbReference type="GO" id="GO:0106408">
    <property type="term" value="F:diadenylate cyclase activity"/>
    <property type="evidence" value="ECO:0007669"/>
    <property type="project" value="UniProtKB-EC"/>
</dbReference>
<evidence type="ECO:0000256" key="3">
    <source>
        <dbReference type="ARBA" id="ARBA00022679"/>
    </source>
</evidence>
<evidence type="ECO:0000256" key="11">
    <source>
        <dbReference type="HAMAP-Rule" id="MF_01438"/>
    </source>
</evidence>
<dbReference type="PANTHER" id="PTHR34185">
    <property type="entry name" value="DIADENYLATE CYCLASE"/>
    <property type="match status" value="1"/>
</dbReference>
<dbReference type="InterPro" id="IPR038331">
    <property type="entry name" value="DisA_sf"/>
</dbReference>
<keyword evidence="6 11" id="KW-0227">DNA damage</keyword>
<gene>
    <name evidence="11 13" type="primary">disA</name>
    <name evidence="13" type="ORF">F8153_02550</name>
</gene>
<reference evidence="13 14" key="1">
    <citation type="submission" date="2019-10" db="EMBL/GenBank/DDBJ databases">
        <title>Alkaliphilus serpentinus sp. nov. and Alkaliphilus pronyensis sp. nov., two novel anaerobic alkaliphilic species isolated from the serpentinized-hosted hydrothermal field of the Prony Bay (New Caledonia).</title>
        <authorList>
            <person name="Postec A."/>
        </authorList>
    </citation>
    <scope>NUCLEOTIDE SEQUENCE [LARGE SCALE GENOMIC DNA]</scope>
    <source>
        <strain evidence="13 14">LacT</strain>
    </source>
</reference>
<comment type="subunit">
    <text evidence="11">Homooctamer.</text>
</comment>
<dbReference type="InterPro" id="IPR036888">
    <property type="entry name" value="DNA_integrity_DisA_N_sf"/>
</dbReference>
<feature type="domain" description="DAC" evidence="12">
    <location>
        <begin position="19"/>
        <end position="157"/>
    </location>
</feature>
<comment type="similarity">
    <text evidence="11">Belongs to the DisA family.</text>
</comment>
<dbReference type="InterPro" id="IPR023763">
    <property type="entry name" value="DNA_integrity_scanning_protein"/>
</dbReference>
<dbReference type="GO" id="GO:0003677">
    <property type="term" value="F:DNA binding"/>
    <property type="evidence" value="ECO:0007669"/>
    <property type="project" value="UniProtKB-UniRule"/>
</dbReference>
<protein>
    <recommendedName>
        <fullName evidence="11">DNA integrity scanning protein DisA</fullName>
    </recommendedName>
    <alternativeName>
        <fullName evidence="11">Cyclic di-AMP synthase</fullName>
        <shortName evidence="11">c-di-AMP synthase</shortName>
    </alternativeName>
    <alternativeName>
        <fullName evidence="11">Diadenylate cyclase</fullName>
        <ecNumber evidence="11">2.7.7.85</ecNumber>
    </alternativeName>
</protein>
<evidence type="ECO:0000256" key="2">
    <source>
        <dbReference type="ARBA" id="ARBA00001946"/>
    </source>
</evidence>
<dbReference type="Gene3D" id="3.40.1700.10">
    <property type="entry name" value="DNA integrity scanning protein, DisA, N-terminal domain"/>
    <property type="match status" value="1"/>
</dbReference>
<evidence type="ECO:0000256" key="10">
    <source>
        <dbReference type="ARBA" id="ARBA00023204"/>
    </source>
</evidence>
<dbReference type="SUPFAM" id="SSF143597">
    <property type="entry name" value="YojJ-like"/>
    <property type="match status" value="1"/>
</dbReference>
<keyword evidence="4 11" id="KW-0548">Nucleotidyltransferase</keyword>
<evidence type="ECO:0000256" key="6">
    <source>
        <dbReference type="ARBA" id="ARBA00022763"/>
    </source>
</evidence>
<dbReference type="InterPro" id="IPR018906">
    <property type="entry name" value="DNA_integrity_scan_DisA_link"/>
</dbReference>
<proteinExistence type="inferred from homology"/>
<keyword evidence="14" id="KW-1185">Reference proteome</keyword>
<comment type="function">
    <text evidence="11">Has also diadenylate cyclase activity, catalyzing the condensation of 2 ATP molecules into cyclic di-AMP (c-di-AMP). c-di-AMP acts as a signaling molecule that couples DNA integrity with progression of sporulation. The rise in c-di-AMP level generated by DisA while scanning the chromosome, operates as a positive signal that advances sporulation; upon encountering a lesion, the DisA focus arrests at the damaged site and halts c-di-AMP synthesis.</text>
</comment>
<evidence type="ECO:0000256" key="7">
    <source>
        <dbReference type="ARBA" id="ARBA00022840"/>
    </source>
</evidence>
<dbReference type="InterPro" id="IPR000445">
    <property type="entry name" value="HhH_motif"/>
</dbReference>
<dbReference type="PANTHER" id="PTHR34185:SF3">
    <property type="entry name" value="DNA INTEGRITY SCANNING PROTEIN DISA"/>
    <property type="match status" value="1"/>
</dbReference>